<proteinExistence type="predicted"/>
<dbReference type="InterPro" id="IPR050109">
    <property type="entry name" value="HTH-type_TetR-like_transc_reg"/>
</dbReference>
<dbReference type="GO" id="GO:0003700">
    <property type="term" value="F:DNA-binding transcription factor activity"/>
    <property type="evidence" value="ECO:0007669"/>
    <property type="project" value="TreeGrafter"/>
</dbReference>
<dbReference type="InterPro" id="IPR001647">
    <property type="entry name" value="HTH_TetR"/>
</dbReference>
<dbReference type="RefSeq" id="WP_068571634.1">
    <property type="nucleotide sequence ID" value="NZ_LSRF01000044.1"/>
</dbReference>
<dbReference type="AlphaFoldDB" id="A0A138AEF7"/>
<dbReference type="PANTHER" id="PTHR30055">
    <property type="entry name" value="HTH-TYPE TRANSCRIPTIONAL REGULATOR RUTR"/>
    <property type="match status" value="1"/>
</dbReference>
<evidence type="ECO:0000313" key="6">
    <source>
        <dbReference type="EMBL" id="KXP08759.1"/>
    </source>
</evidence>
<organism evidence="6 7">
    <name type="scientific">Tsukamurella pseudospumae</name>
    <dbReference type="NCBI Taxonomy" id="239498"/>
    <lineage>
        <taxon>Bacteria</taxon>
        <taxon>Bacillati</taxon>
        <taxon>Actinomycetota</taxon>
        <taxon>Actinomycetes</taxon>
        <taxon>Mycobacteriales</taxon>
        <taxon>Tsukamurellaceae</taxon>
        <taxon>Tsukamurella</taxon>
    </lineage>
</organism>
<dbReference type="OrthoDB" id="3190535at2"/>
<dbReference type="PROSITE" id="PS50977">
    <property type="entry name" value="HTH_TETR_2"/>
    <property type="match status" value="1"/>
</dbReference>
<dbReference type="GO" id="GO:0000976">
    <property type="term" value="F:transcription cis-regulatory region binding"/>
    <property type="evidence" value="ECO:0007669"/>
    <property type="project" value="TreeGrafter"/>
</dbReference>
<dbReference type="EMBL" id="LSRF01000044">
    <property type="protein sequence ID" value="KXP08759.1"/>
    <property type="molecule type" value="Genomic_DNA"/>
</dbReference>
<dbReference type="SUPFAM" id="SSF46689">
    <property type="entry name" value="Homeodomain-like"/>
    <property type="match status" value="1"/>
</dbReference>
<keyword evidence="3" id="KW-0804">Transcription</keyword>
<dbReference type="PRINTS" id="PR00455">
    <property type="entry name" value="HTHTETR"/>
</dbReference>
<keyword evidence="2 4" id="KW-0238">DNA-binding</keyword>
<protein>
    <submittedName>
        <fullName evidence="6">TetR family transcriptional regulator</fullName>
    </submittedName>
</protein>
<dbReference type="Pfam" id="PF17932">
    <property type="entry name" value="TetR_C_24"/>
    <property type="match status" value="1"/>
</dbReference>
<keyword evidence="1" id="KW-0805">Transcription regulation</keyword>
<dbReference type="Pfam" id="PF00440">
    <property type="entry name" value="TetR_N"/>
    <property type="match status" value="1"/>
</dbReference>
<dbReference type="InterPro" id="IPR036271">
    <property type="entry name" value="Tet_transcr_reg_TetR-rel_C_sf"/>
</dbReference>
<evidence type="ECO:0000259" key="5">
    <source>
        <dbReference type="PROSITE" id="PS50977"/>
    </source>
</evidence>
<feature type="domain" description="HTH tetR-type" evidence="5">
    <location>
        <begin position="17"/>
        <end position="77"/>
    </location>
</feature>
<comment type="caution">
    <text evidence="6">The sequence shown here is derived from an EMBL/GenBank/DDBJ whole genome shotgun (WGS) entry which is preliminary data.</text>
</comment>
<evidence type="ECO:0000313" key="7">
    <source>
        <dbReference type="Proteomes" id="UP000070258"/>
    </source>
</evidence>
<reference evidence="7" key="1">
    <citation type="submission" date="2016-02" db="EMBL/GenBank/DDBJ databases">
        <authorList>
            <person name="Wen L."/>
            <person name="He K."/>
            <person name="Yang H."/>
        </authorList>
    </citation>
    <scope>NUCLEOTIDE SEQUENCE [LARGE SCALE GENOMIC DNA]</scope>
    <source>
        <strain evidence="7">JCM 15929</strain>
    </source>
</reference>
<dbReference type="STRING" id="239498.AXK60_08795"/>
<evidence type="ECO:0000256" key="3">
    <source>
        <dbReference type="ARBA" id="ARBA00023163"/>
    </source>
</evidence>
<evidence type="ECO:0000256" key="4">
    <source>
        <dbReference type="PROSITE-ProRule" id="PRU00335"/>
    </source>
</evidence>
<accession>A0A138AEF7</accession>
<name>A0A138AEF7_9ACTN</name>
<feature type="DNA-binding region" description="H-T-H motif" evidence="4">
    <location>
        <begin position="40"/>
        <end position="59"/>
    </location>
</feature>
<dbReference type="SUPFAM" id="SSF48498">
    <property type="entry name" value="Tetracyclin repressor-like, C-terminal domain"/>
    <property type="match status" value="1"/>
</dbReference>
<evidence type="ECO:0000256" key="2">
    <source>
        <dbReference type="ARBA" id="ARBA00023125"/>
    </source>
</evidence>
<evidence type="ECO:0000256" key="1">
    <source>
        <dbReference type="ARBA" id="ARBA00023015"/>
    </source>
</evidence>
<dbReference type="PANTHER" id="PTHR30055:SF234">
    <property type="entry name" value="HTH-TYPE TRANSCRIPTIONAL REGULATOR BETI"/>
    <property type="match status" value="1"/>
</dbReference>
<sequence length="203" mass="22093">MSATPVRRRTGSPGRPGYDLDSLLAVAVRVFNERGYDATSMDVLAKNLGLTKSSIYHHVAGKEELLELALNRALSGLFAVTTEAGATTGRSVDRLEHVLRRSVDVLVAELPYVTLLLRVRGNSEVERRALTRRREFDAVVAELVAGAVAEGDVRADADPSVTSRLLFGMVNSLVEWYRPKPDHPVGEVADALVAIAFDGLRRS</sequence>
<dbReference type="InterPro" id="IPR041490">
    <property type="entry name" value="KstR2_TetR_C"/>
</dbReference>
<dbReference type="Proteomes" id="UP000070258">
    <property type="component" value="Unassembled WGS sequence"/>
</dbReference>
<dbReference type="InterPro" id="IPR009057">
    <property type="entry name" value="Homeodomain-like_sf"/>
</dbReference>
<gene>
    <name evidence="6" type="ORF">AXK60_08795</name>
</gene>
<dbReference type="Gene3D" id="1.10.357.10">
    <property type="entry name" value="Tetracycline Repressor, domain 2"/>
    <property type="match status" value="1"/>
</dbReference>
<dbReference type="Gene3D" id="1.10.10.60">
    <property type="entry name" value="Homeodomain-like"/>
    <property type="match status" value="1"/>
</dbReference>